<evidence type="ECO:0000313" key="3">
    <source>
        <dbReference type="Proteomes" id="UP000809273"/>
    </source>
</evidence>
<reference evidence="2" key="2">
    <citation type="submission" date="2021-01" db="EMBL/GenBank/DDBJ databases">
        <authorList>
            <person name="Hahn C.R."/>
            <person name="Youssef N.H."/>
            <person name="Elshahed M."/>
        </authorList>
    </citation>
    <scope>NUCLEOTIDE SEQUENCE</scope>
    <source>
        <strain evidence="2">Zod_Metabat.24</strain>
    </source>
</reference>
<dbReference type="SMART" id="SM00849">
    <property type="entry name" value="Lactamase_B"/>
    <property type="match status" value="1"/>
</dbReference>
<organism evidence="2 3">
    <name type="scientific">Candidatus Zymogenus saltonus</name>
    <dbReference type="NCBI Taxonomy" id="2844893"/>
    <lineage>
        <taxon>Bacteria</taxon>
        <taxon>Deltaproteobacteria</taxon>
        <taxon>Candidatus Zymogenia</taxon>
        <taxon>Candidatus Zymogeniales</taxon>
        <taxon>Candidatus Zymogenaceae</taxon>
        <taxon>Candidatus Zymogenus</taxon>
    </lineage>
</organism>
<dbReference type="PANTHER" id="PTHR42951:SF17">
    <property type="entry name" value="METALLO-BETA-LACTAMASE DOMAIN-CONTAINING PROTEIN"/>
    <property type="match status" value="1"/>
</dbReference>
<dbReference type="InterPro" id="IPR050855">
    <property type="entry name" value="NDM-1-like"/>
</dbReference>
<dbReference type="PANTHER" id="PTHR42951">
    <property type="entry name" value="METALLO-BETA-LACTAMASE DOMAIN-CONTAINING"/>
    <property type="match status" value="1"/>
</dbReference>
<comment type="caution">
    <text evidence="2">The sequence shown here is derived from an EMBL/GenBank/DDBJ whole genome shotgun (WGS) entry which is preliminary data.</text>
</comment>
<feature type="domain" description="Metallo-beta-lactamase" evidence="1">
    <location>
        <begin position="34"/>
        <end position="250"/>
    </location>
</feature>
<dbReference type="AlphaFoldDB" id="A0A9D8PPI3"/>
<dbReference type="Proteomes" id="UP000809273">
    <property type="component" value="Unassembled WGS sequence"/>
</dbReference>
<gene>
    <name evidence="2" type="ORF">JW984_08315</name>
</gene>
<reference evidence="2" key="1">
    <citation type="journal article" date="2021" name="Environ. Microbiol.">
        <title>Genomic characterization of three novel Desulfobacterota classes expand the metabolic and phylogenetic diversity of the phylum.</title>
        <authorList>
            <person name="Murphy C.L."/>
            <person name="Biggerstaff J."/>
            <person name="Eichhorn A."/>
            <person name="Ewing E."/>
            <person name="Shahan R."/>
            <person name="Soriano D."/>
            <person name="Stewart S."/>
            <person name="VanMol K."/>
            <person name="Walker R."/>
            <person name="Walters P."/>
            <person name="Elshahed M.S."/>
            <person name="Youssef N.H."/>
        </authorList>
    </citation>
    <scope>NUCLEOTIDE SEQUENCE</scope>
    <source>
        <strain evidence="2">Zod_Metabat.24</strain>
    </source>
</reference>
<dbReference type="Gene3D" id="3.60.15.10">
    <property type="entry name" value="Ribonuclease Z/Hydroxyacylglutathione hydrolase-like"/>
    <property type="match status" value="1"/>
</dbReference>
<dbReference type="Pfam" id="PF00753">
    <property type="entry name" value="Lactamase_B"/>
    <property type="match status" value="1"/>
</dbReference>
<evidence type="ECO:0000313" key="2">
    <source>
        <dbReference type="EMBL" id="MBN1573182.1"/>
    </source>
</evidence>
<dbReference type="InterPro" id="IPR036866">
    <property type="entry name" value="RibonucZ/Hydroxyglut_hydro"/>
</dbReference>
<proteinExistence type="predicted"/>
<dbReference type="SUPFAM" id="SSF56281">
    <property type="entry name" value="Metallo-hydrolase/oxidoreductase"/>
    <property type="match status" value="1"/>
</dbReference>
<name>A0A9D8PPI3_9DELT</name>
<evidence type="ECO:0000259" key="1">
    <source>
        <dbReference type="SMART" id="SM00849"/>
    </source>
</evidence>
<protein>
    <submittedName>
        <fullName evidence="2">MBL fold metallo-hydrolase</fullName>
    </submittedName>
</protein>
<accession>A0A9D8PPI3</accession>
<dbReference type="InterPro" id="IPR001279">
    <property type="entry name" value="Metallo-B-lactamas"/>
</dbReference>
<sequence>MEEKEFSKGINRKEYLGRWGVTAVKVPMPLVVPNANVFFIDGEVPILIDAGFSSPGSMDVIREGLKETGREIEDVGLILLTHGHRDHFGMADEIKKLSGARVLLNGADFDILKKGSFAGYLDRVTDFYKELGVGDKSLKFHLEFSKYDSRAFGHETIVPDGALSEGDRFATGAGRITVFETPGHTEGSVSFYLEEAGILFSGDLLSALYDPPPLVMVERDGVGWMSHYEIYMRSLMKVREINPKILAPGHGSPIKRWDDLVERVILAHEALPERIEAFLREHKKVKLGRLAEEIYPKAMGPMLVLSINLVRGILARMEREGRVLISEEYLVRLAD</sequence>
<dbReference type="EMBL" id="JAFGIX010000041">
    <property type="protein sequence ID" value="MBN1573182.1"/>
    <property type="molecule type" value="Genomic_DNA"/>
</dbReference>